<dbReference type="PATRIC" id="fig|467210.3.peg.2357"/>
<organism evidence="2 3">
    <name type="scientific">Lachnoanaerobaculum saburreum</name>
    <dbReference type="NCBI Taxonomy" id="467210"/>
    <lineage>
        <taxon>Bacteria</taxon>
        <taxon>Bacillati</taxon>
        <taxon>Bacillota</taxon>
        <taxon>Clostridia</taxon>
        <taxon>Lachnospirales</taxon>
        <taxon>Lachnospiraceae</taxon>
        <taxon>Lachnoanaerobaculum</taxon>
    </lineage>
</organism>
<evidence type="ECO:0000313" key="2">
    <source>
        <dbReference type="EMBL" id="KXB54527.1"/>
    </source>
</evidence>
<dbReference type="PROSITE" id="PS50943">
    <property type="entry name" value="HTH_CROC1"/>
    <property type="match status" value="1"/>
</dbReference>
<accession>A0A133ZGE4</accession>
<dbReference type="Proteomes" id="UP000070394">
    <property type="component" value="Unassembled WGS sequence"/>
</dbReference>
<keyword evidence="3" id="KW-1185">Reference proteome</keyword>
<reference evidence="3" key="1">
    <citation type="submission" date="2016-01" db="EMBL/GenBank/DDBJ databases">
        <authorList>
            <person name="Mitreva M."/>
            <person name="Pepin K.H."/>
            <person name="Mihindukulasuriya K.A."/>
            <person name="Fulton R."/>
            <person name="Fronick C."/>
            <person name="O'Laughlin M."/>
            <person name="Miner T."/>
            <person name="Herter B."/>
            <person name="Rosa B.A."/>
            <person name="Cordes M."/>
            <person name="Tomlinson C."/>
            <person name="Wollam A."/>
            <person name="Palsikar V.B."/>
            <person name="Mardis E.R."/>
            <person name="Wilson R.K."/>
        </authorList>
    </citation>
    <scope>NUCLEOTIDE SEQUENCE [LARGE SCALE GENOMIC DNA]</scope>
    <source>
        <strain evidence="3">DNF00896</strain>
    </source>
</reference>
<dbReference type="SMART" id="SM00530">
    <property type="entry name" value="HTH_XRE"/>
    <property type="match status" value="1"/>
</dbReference>
<comment type="caution">
    <text evidence="2">The sequence shown here is derived from an EMBL/GenBank/DDBJ whole genome shotgun (WGS) entry which is preliminary data.</text>
</comment>
<dbReference type="InterPro" id="IPR010982">
    <property type="entry name" value="Lambda_DNA-bd_dom_sf"/>
</dbReference>
<dbReference type="AlphaFoldDB" id="A0A133ZGE4"/>
<dbReference type="RefSeq" id="WP_207644041.1">
    <property type="nucleotide sequence ID" value="NZ_KQ959842.1"/>
</dbReference>
<dbReference type="InterPro" id="IPR001387">
    <property type="entry name" value="Cro/C1-type_HTH"/>
</dbReference>
<gene>
    <name evidence="2" type="ORF">HMPREF1866_02379</name>
</gene>
<dbReference type="EMBL" id="LSDA01000126">
    <property type="protein sequence ID" value="KXB54527.1"/>
    <property type="molecule type" value="Genomic_DNA"/>
</dbReference>
<dbReference type="CDD" id="cd00093">
    <property type="entry name" value="HTH_XRE"/>
    <property type="match status" value="1"/>
</dbReference>
<dbReference type="STRING" id="467210.HMPREF1866_02379"/>
<dbReference type="Pfam" id="PF13443">
    <property type="entry name" value="HTH_26"/>
    <property type="match status" value="1"/>
</dbReference>
<dbReference type="GO" id="GO:0003677">
    <property type="term" value="F:DNA binding"/>
    <property type="evidence" value="ECO:0007669"/>
    <property type="project" value="InterPro"/>
</dbReference>
<protein>
    <submittedName>
        <fullName evidence="2">Toxin-antitoxin system, antitoxin component, Xre family</fullName>
    </submittedName>
</protein>
<name>A0A133ZGE4_9FIRM</name>
<sequence length="64" mass="7069">MYEIIKKLCESNSISVFSLERKLGFGNGAISKWDNSSPTVANLKKVADYFGVTIEELLGEKEAV</sequence>
<evidence type="ECO:0000259" key="1">
    <source>
        <dbReference type="PROSITE" id="PS50943"/>
    </source>
</evidence>
<dbReference type="Gene3D" id="1.10.260.40">
    <property type="entry name" value="lambda repressor-like DNA-binding domains"/>
    <property type="match status" value="1"/>
</dbReference>
<proteinExistence type="predicted"/>
<evidence type="ECO:0000313" key="3">
    <source>
        <dbReference type="Proteomes" id="UP000070394"/>
    </source>
</evidence>
<feature type="domain" description="HTH cro/C1-type" evidence="1">
    <location>
        <begin position="5"/>
        <end position="57"/>
    </location>
</feature>
<dbReference type="SUPFAM" id="SSF47413">
    <property type="entry name" value="lambda repressor-like DNA-binding domains"/>
    <property type="match status" value="1"/>
</dbReference>